<keyword evidence="4" id="KW-1185">Reference proteome</keyword>
<name>A0A4Y9ER27_9SPHN</name>
<dbReference type="Gene3D" id="1.20.144.10">
    <property type="entry name" value="Phosphatidic acid phosphatase type 2/haloperoxidase"/>
    <property type="match status" value="1"/>
</dbReference>
<organism evidence="3 4">
    <name type="scientific">Glacieibacterium arshaanense</name>
    <dbReference type="NCBI Taxonomy" id="2511025"/>
    <lineage>
        <taxon>Bacteria</taxon>
        <taxon>Pseudomonadati</taxon>
        <taxon>Pseudomonadota</taxon>
        <taxon>Alphaproteobacteria</taxon>
        <taxon>Sphingomonadales</taxon>
        <taxon>Sphingosinicellaceae</taxon>
        <taxon>Glacieibacterium</taxon>
    </lineage>
</organism>
<dbReference type="OrthoDB" id="9780507at2"/>
<dbReference type="AlphaFoldDB" id="A0A4Y9ER27"/>
<evidence type="ECO:0000313" key="4">
    <source>
        <dbReference type="Proteomes" id="UP000297737"/>
    </source>
</evidence>
<dbReference type="RefSeq" id="WP_135244504.1">
    <property type="nucleotide sequence ID" value="NZ_SIHO01000001.1"/>
</dbReference>
<comment type="caution">
    <text evidence="3">The sequence shown here is derived from an EMBL/GenBank/DDBJ whole genome shotgun (WGS) entry which is preliminary data.</text>
</comment>
<protein>
    <submittedName>
        <fullName evidence="3">Phosphatase PAP2 family protein</fullName>
    </submittedName>
</protein>
<dbReference type="SMART" id="SM00014">
    <property type="entry name" value="acidPPc"/>
    <property type="match status" value="1"/>
</dbReference>
<feature type="signal peptide" evidence="1">
    <location>
        <begin position="1"/>
        <end position="22"/>
    </location>
</feature>
<dbReference type="CDD" id="cd03394">
    <property type="entry name" value="PAP2_like_5"/>
    <property type="match status" value="1"/>
</dbReference>
<reference evidence="3 4" key="1">
    <citation type="submission" date="2019-02" db="EMBL/GenBank/DDBJ databases">
        <title>Polymorphobacter sp. isolated from the lake at the Tibet of China.</title>
        <authorList>
            <person name="Li A."/>
        </authorList>
    </citation>
    <scope>NUCLEOTIDE SEQUENCE [LARGE SCALE GENOMIC DNA]</scope>
    <source>
        <strain evidence="3 4">DJ1R-1</strain>
    </source>
</reference>
<gene>
    <name evidence="3" type="ORF">EUV02_01775</name>
</gene>
<sequence>MQFAKLAIAAATLSLVSVPAAAVTNDQWDNAGTAVTIGLMATGYGLSIAKEDNWQGAKQLTFALVGSGATTELLKQLVHEERPNGENDQSFPSGHTTIAFASAGFMQKRYGWQIGLPATLAAAFVGFTRVQSNNHYIQDVVAGAVIGEVWAWVVTKPLNDNVQVMPWGDSKGGGVSVAAKF</sequence>
<dbReference type="SUPFAM" id="SSF48317">
    <property type="entry name" value="Acid phosphatase/Vanadium-dependent haloperoxidase"/>
    <property type="match status" value="1"/>
</dbReference>
<dbReference type="PANTHER" id="PTHR14969:SF13">
    <property type="entry name" value="AT30094P"/>
    <property type="match status" value="1"/>
</dbReference>
<evidence type="ECO:0000259" key="2">
    <source>
        <dbReference type="SMART" id="SM00014"/>
    </source>
</evidence>
<dbReference type="InterPro" id="IPR000326">
    <property type="entry name" value="PAP2/HPO"/>
</dbReference>
<feature type="domain" description="Phosphatidic acid phosphatase type 2/haloperoxidase" evidence="2">
    <location>
        <begin position="55"/>
        <end position="155"/>
    </location>
</feature>
<dbReference type="EMBL" id="SIHO01000001">
    <property type="protein sequence ID" value="TFU05780.1"/>
    <property type="molecule type" value="Genomic_DNA"/>
</dbReference>
<evidence type="ECO:0000313" key="3">
    <source>
        <dbReference type="EMBL" id="TFU05780.1"/>
    </source>
</evidence>
<dbReference type="Pfam" id="PF01569">
    <property type="entry name" value="PAP2"/>
    <property type="match status" value="1"/>
</dbReference>
<dbReference type="PANTHER" id="PTHR14969">
    <property type="entry name" value="SPHINGOSINE-1-PHOSPHATE PHOSPHOHYDROLASE"/>
    <property type="match status" value="1"/>
</dbReference>
<dbReference type="InterPro" id="IPR036938">
    <property type="entry name" value="PAP2/HPO_sf"/>
</dbReference>
<accession>A0A4Y9ER27</accession>
<feature type="chain" id="PRO_5021291578" evidence="1">
    <location>
        <begin position="23"/>
        <end position="181"/>
    </location>
</feature>
<dbReference type="Proteomes" id="UP000297737">
    <property type="component" value="Unassembled WGS sequence"/>
</dbReference>
<evidence type="ECO:0000256" key="1">
    <source>
        <dbReference type="SAM" id="SignalP"/>
    </source>
</evidence>
<proteinExistence type="predicted"/>
<keyword evidence="1" id="KW-0732">Signal</keyword>